<accession>A0A5N8X9R5</accession>
<gene>
    <name evidence="4" type="ORF">FPZ41_45090</name>
</gene>
<sequence>MKLRRTLSATAATAAISTISAIGAVLLTTTAAHADGGSSASPSASTSPSVEASPSASTSPSAEASPSASTAASNPSSAEPTASPTPCRNGPFSMIKLSLKGLPGKIAAGGGWHTFTLNVANTTSTPLGEVQGSVSVDNGQASENADLWKYAYLERWDAGSGTWEGLSEEDKNQYRETGLIIDYTNLDARESADLKFRLRLDAKATLGSAYADGGGTYVDPEKHCTDGTTTSANFDVVASGGEGDGEEGGGSPTASATPAPTASASQTATPTADASQSATSGPSVNGDLAATGSSSALPVIGAIGGLAVVAGAGAVIAVRRRRNGDAQA</sequence>
<keyword evidence="2" id="KW-0812">Transmembrane</keyword>
<organism evidence="4 5">
    <name type="scientific">Streptomyces acidicola</name>
    <dbReference type="NCBI Taxonomy" id="2596892"/>
    <lineage>
        <taxon>Bacteria</taxon>
        <taxon>Bacillati</taxon>
        <taxon>Actinomycetota</taxon>
        <taxon>Actinomycetes</taxon>
        <taxon>Kitasatosporales</taxon>
        <taxon>Streptomycetaceae</taxon>
        <taxon>Streptomyces</taxon>
    </lineage>
</organism>
<evidence type="ECO:0000256" key="1">
    <source>
        <dbReference type="SAM" id="MobiDB-lite"/>
    </source>
</evidence>
<reference evidence="4 5" key="1">
    <citation type="submission" date="2019-09" db="EMBL/GenBank/DDBJ databases">
        <authorList>
            <person name="Duangmal K."/>
            <person name="Teo W.F.A."/>
            <person name="Lipun K."/>
        </authorList>
    </citation>
    <scope>NUCLEOTIDE SEQUENCE [LARGE SCALE GENOMIC DNA]</scope>
    <source>
        <strain evidence="4 5">K1PN6</strain>
    </source>
</reference>
<dbReference type="Proteomes" id="UP000373149">
    <property type="component" value="Unassembled WGS sequence"/>
</dbReference>
<dbReference type="AlphaFoldDB" id="A0A5N8X9R5"/>
<evidence type="ECO:0000256" key="3">
    <source>
        <dbReference type="SAM" id="SignalP"/>
    </source>
</evidence>
<name>A0A5N8X9R5_9ACTN</name>
<proteinExistence type="predicted"/>
<keyword evidence="2" id="KW-0472">Membrane</keyword>
<feature type="region of interest" description="Disordered" evidence="1">
    <location>
        <begin position="33"/>
        <end position="89"/>
    </location>
</feature>
<feature type="transmembrane region" description="Helical" evidence="2">
    <location>
        <begin position="296"/>
        <end position="318"/>
    </location>
</feature>
<keyword evidence="2" id="KW-1133">Transmembrane helix</keyword>
<evidence type="ECO:0000313" key="4">
    <source>
        <dbReference type="EMBL" id="MPY55335.1"/>
    </source>
</evidence>
<dbReference type="EMBL" id="VMNX01000414">
    <property type="protein sequence ID" value="MPY55335.1"/>
    <property type="molecule type" value="Genomic_DNA"/>
</dbReference>
<feature type="signal peptide" evidence="3">
    <location>
        <begin position="1"/>
        <end position="34"/>
    </location>
</feature>
<dbReference type="NCBIfam" id="TIGR01167">
    <property type="entry name" value="LPXTG_anchor"/>
    <property type="match status" value="1"/>
</dbReference>
<evidence type="ECO:0000313" key="5">
    <source>
        <dbReference type="Proteomes" id="UP000373149"/>
    </source>
</evidence>
<feature type="region of interest" description="Disordered" evidence="1">
    <location>
        <begin position="238"/>
        <end position="286"/>
    </location>
</feature>
<feature type="compositionally biased region" description="Low complexity" evidence="1">
    <location>
        <begin position="38"/>
        <end position="86"/>
    </location>
</feature>
<evidence type="ECO:0000256" key="2">
    <source>
        <dbReference type="SAM" id="Phobius"/>
    </source>
</evidence>
<keyword evidence="5" id="KW-1185">Reference proteome</keyword>
<keyword evidence="3" id="KW-0732">Signal</keyword>
<protein>
    <submittedName>
        <fullName evidence="4">LPXTG cell wall anchor domain-containing protein</fullName>
    </submittedName>
</protein>
<feature type="compositionally biased region" description="Low complexity" evidence="1">
    <location>
        <begin position="252"/>
        <end position="280"/>
    </location>
</feature>
<dbReference type="NCBIfam" id="NF041528">
    <property type="entry name" value="strep_LAETG"/>
    <property type="match status" value="1"/>
</dbReference>
<comment type="caution">
    <text evidence="4">The sequence shown here is derived from an EMBL/GenBank/DDBJ whole genome shotgun (WGS) entry which is preliminary data.</text>
</comment>
<feature type="chain" id="PRO_5024351374" evidence="3">
    <location>
        <begin position="35"/>
        <end position="328"/>
    </location>
</feature>